<dbReference type="InterPro" id="IPR005243">
    <property type="entry name" value="THIRX-like_proc"/>
</dbReference>
<evidence type="ECO:0000313" key="2">
    <source>
        <dbReference type="EMBL" id="SUX09569.1"/>
    </source>
</evidence>
<gene>
    <name evidence="2" type="ORF">NCTC12475_00095</name>
</gene>
<dbReference type="Proteomes" id="UP000254920">
    <property type="component" value="Unassembled WGS sequence"/>
</dbReference>
<dbReference type="OrthoDB" id="9800630at2"/>
<dbReference type="InterPro" id="IPR012336">
    <property type="entry name" value="Thioredoxin-like_fold"/>
</dbReference>
<dbReference type="Pfam" id="PF13192">
    <property type="entry name" value="Thioredoxin_3"/>
    <property type="match status" value="1"/>
</dbReference>
<evidence type="ECO:0000259" key="1">
    <source>
        <dbReference type="Pfam" id="PF13192"/>
    </source>
</evidence>
<dbReference type="SUPFAM" id="SSF52833">
    <property type="entry name" value="Thioredoxin-like"/>
    <property type="match status" value="1"/>
</dbReference>
<dbReference type="AlphaFoldDB" id="A0A381DHC4"/>
<dbReference type="EMBL" id="UFVD01000001">
    <property type="protein sequence ID" value="SUX09569.1"/>
    <property type="molecule type" value="Genomic_DNA"/>
</dbReference>
<dbReference type="Gene3D" id="3.40.30.10">
    <property type="entry name" value="Glutaredoxin"/>
    <property type="match status" value="1"/>
</dbReference>
<protein>
    <submittedName>
        <fullName evidence="2">Redox-active disulfide protein 2</fullName>
    </submittedName>
</protein>
<name>A0A381DHC4_9BACT</name>
<dbReference type="NCBIfam" id="TIGR00412">
    <property type="entry name" value="redox_disulf_2"/>
    <property type="match status" value="1"/>
</dbReference>
<dbReference type="InterPro" id="IPR036249">
    <property type="entry name" value="Thioredoxin-like_sf"/>
</dbReference>
<dbReference type="GeneID" id="93090547"/>
<organism evidence="2 3">
    <name type="scientific">Campylobacter sputorum subsp. sputorum</name>
    <dbReference type="NCBI Taxonomy" id="32024"/>
    <lineage>
        <taxon>Bacteria</taxon>
        <taxon>Pseudomonadati</taxon>
        <taxon>Campylobacterota</taxon>
        <taxon>Epsilonproteobacteria</taxon>
        <taxon>Campylobacterales</taxon>
        <taxon>Campylobacteraceae</taxon>
        <taxon>Campylobacter</taxon>
    </lineage>
</organism>
<keyword evidence="3" id="KW-1185">Reference proteome</keyword>
<dbReference type="RefSeq" id="WP_089182379.1">
    <property type="nucleotide sequence ID" value="NZ_CP043427.1"/>
</dbReference>
<feature type="domain" description="Thioredoxin-like fold" evidence="1">
    <location>
        <begin position="20"/>
        <end position="94"/>
    </location>
</feature>
<evidence type="ECO:0000313" key="3">
    <source>
        <dbReference type="Proteomes" id="UP000254920"/>
    </source>
</evidence>
<dbReference type="PANTHER" id="PTHR36450:SF1">
    <property type="entry name" value="THIOREDOXIN"/>
    <property type="match status" value="1"/>
</dbReference>
<accession>A0A381DHC4</accession>
<reference evidence="2 3" key="1">
    <citation type="submission" date="2018-06" db="EMBL/GenBank/DDBJ databases">
        <authorList>
            <consortium name="Pathogen Informatics"/>
            <person name="Doyle S."/>
        </authorList>
    </citation>
    <scope>NUCLEOTIDE SEQUENCE [LARGE SCALE GENOMIC DNA]</scope>
    <source>
        <strain evidence="2 3">NCTC12475</strain>
    </source>
</reference>
<proteinExistence type="predicted"/>
<dbReference type="PANTHER" id="PTHR36450">
    <property type="entry name" value="THIOREDOXIN"/>
    <property type="match status" value="1"/>
</dbReference>
<sequence length="97" mass="10941">MFFKFKKAQDQNDSLDENARIKILGTGCKKCNELEANTLLALKELDMDEKVEHIKDLVKIAGYGVMSTPALLIDEKVLSYGRVLSVKEIVNLIKENL</sequence>